<dbReference type="PANTHER" id="PTHR31409:SF0">
    <property type="entry name" value="WASH COMPLEX SUBUNIT 4"/>
    <property type="match status" value="1"/>
</dbReference>
<reference evidence="5 6" key="2">
    <citation type="journal article" date="2014" name="BMC Genomics">
        <title>An improved genome of the model marine alga Ostreococcus tauri unfolds by assessing Illumina de novo assemblies.</title>
        <authorList>
            <person name="Blanc-Mathieu R."/>
            <person name="Verhelst B."/>
            <person name="Derelle E."/>
            <person name="Rombauts S."/>
            <person name="Bouget F.Y."/>
            <person name="Carre I."/>
            <person name="Chateau A."/>
            <person name="Eyre-Walker A."/>
            <person name="Grimsley N."/>
            <person name="Moreau H."/>
            <person name="Piegu B."/>
            <person name="Rivals E."/>
            <person name="Schackwitz W."/>
            <person name="Van de Peer Y."/>
            <person name="Piganeau G."/>
        </authorList>
    </citation>
    <scope>NUCLEOTIDE SEQUENCE [LARGE SCALE GENOMIC DNA]</scope>
    <source>
        <strain evidence="6">OTTH 0595 / CCAP 157/2 / RCC745</strain>
    </source>
</reference>
<dbReference type="GO" id="GO:0005768">
    <property type="term" value="C:endosome"/>
    <property type="evidence" value="ECO:0007669"/>
    <property type="project" value="TreeGrafter"/>
</dbReference>
<dbReference type="Pfam" id="PF14746">
    <property type="entry name" value="WASH-7_C"/>
    <property type="match status" value="1"/>
</dbReference>
<dbReference type="InterPro" id="IPR028282">
    <property type="entry name" value="WASH-7_central"/>
</dbReference>
<evidence type="ECO:0000259" key="2">
    <source>
        <dbReference type="Pfam" id="PF14744"/>
    </source>
</evidence>
<dbReference type="InParanoid" id="A0A096PAU8"/>
<dbReference type="PANTHER" id="PTHR31409">
    <property type="entry name" value="WASH COMPLEX SUBUNIT 4"/>
    <property type="match status" value="1"/>
</dbReference>
<dbReference type="InterPro" id="IPR028191">
    <property type="entry name" value="WASH-4_N"/>
</dbReference>
<feature type="domain" description="WASH complex subunit 7 C-terminal" evidence="4">
    <location>
        <begin position="1022"/>
        <end position="1193"/>
    </location>
</feature>
<dbReference type="Pfam" id="PF14745">
    <property type="entry name" value="WASH-4_N"/>
    <property type="match status" value="1"/>
</dbReference>
<name>A0A096PAU8_OSTTA</name>
<evidence type="ECO:0000259" key="3">
    <source>
        <dbReference type="Pfam" id="PF14745"/>
    </source>
</evidence>
<sequence length="1196" mass="134180">MEEDLDDFSVNQRPAKRSGEDDGLVASTREPVPEEYVENAKAIVQETLNGLLEHVDAFGEKTRETAERVKEAGVLNRATGRGLEGEEVVGLSGDSREEVRIEDLVRCENALLSKSTMILAHLGEETQRLNRIAHETIYPMLATLGERPDDEESLSESELRRSFAEKLQPLQDTLLFMEQLRAVTCNLFSQLAVVSSTYTAYTPYQSVRLAWSFDTLGHALAIGLGIDETVRNNRSLGATLTSFKRAVLVLRAKPEQFGMSEVDVASLDSAIVIVEKQLFTCSFFASVLDQLTSTEQTDRFIKELAGAALELNEGAIARLNTKKELLNDKRTLLSTLCLTILHSRLILDIPDIKLCSRAWEVVKACVLVPVTTTVAICPETVLDMHLSPAARECVGNDMLASATSLRRETLANIDETFPAKLHDMVTESVAWLSRFTAVPTVESSLSITMNSRVELFQQGIKLASGLRHYLQEVVHLHVSLDSPITKRRVRLISRGVELLQATHEALTRKVNLSVEIQHVLNFLADRIYRIMVPVREILENAISTSTTASGWERLKAHISSGKGDSNKLDVLANVDIAVHVLSGPVTLKRMQILRICLDAIRGANLLSQEDVVLSAECVELAERLCVYRRNIQDECDTSFLFFSRELFPVCLSQIYNDANEAGRVILLMNAFRCCEVLLMRAGASNEDMMTFGNFLERCLDREIIQPLCRDIENDLRLHLHAAHIVGVADVNPMTQGVRDLSSFTNLPPVRMLNRQIDIKNRVEIYLNRMFHNHTAIALHNWKSYIEMRNIAISKYGLRCSEIELPSKTLEQGLDVLELMRNVHIFVSRYNYNLNTQCFVEKVSAAPDRKHLNTISTRHVANSIRTHGTGITHTTINFAYQYLAQRFQLFSQFLFDDHIRSALLKEARMVNAETKAKSDTIKLITKQSGYRASTVDDKFEYPVERAIRFVSDVRKLGLSPDGLSFIDQFRTLVTEIGNALGFVRMVRLGAMHYSTNAAKFVPSSEAKLARNQSFEADGLSEQTKKALKNLQSELEALSTGGTDGTDYFEVLVSVFSTELRNKAREHLDSFHLILPALTWSAAEAIVASQDTLFRRGKESQMSSFTDDGFSLGIVYLLSVLNQHQAFDALHWFESASRHFDTERKRANDSSVGGFGILGRTADEKTKLQVKLEKIAALEREFIHLKHSLVSARSFVSF</sequence>
<dbReference type="STRING" id="70448.A0A096PAU8"/>
<dbReference type="InterPro" id="IPR028283">
    <property type="entry name" value="WASH-7_C"/>
</dbReference>
<dbReference type="GO" id="GO:0016197">
    <property type="term" value="P:endosomal transport"/>
    <property type="evidence" value="ECO:0007669"/>
    <property type="project" value="TreeGrafter"/>
</dbReference>
<evidence type="ECO:0000313" key="6">
    <source>
        <dbReference type="Proteomes" id="UP000009170"/>
    </source>
</evidence>
<dbReference type="InterPro" id="IPR027307">
    <property type="entry name" value="WASH7"/>
</dbReference>
<dbReference type="EMBL" id="CAID01000014">
    <property type="protein sequence ID" value="CEG02120.1"/>
    <property type="molecule type" value="Genomic_DNA"/>
</dbReference>
<gene>
    <name evidence="5" type="ORF">OT_ostta14g02050</name>
</gene>
<dbReference type="Pfam" id="PF14744">
    <property type="entry name" value="WASH-7_mid"/>
    <property type="match status" value="1"/>
</dbReference>
<dbReference type="GeneID" id="9837680"/>
<evidence type="ECO:0000256" key="1">
    <source>
        <dbReference type="SAM" id="MobiDB-lite"/>
    </source>
</evidence>
<evidence type="ECO:0000313" key="5">
    <source>
        <dbReference type="EMBL" id="CEG02120.1"/>
    </source>
</evidence>
<reference evidence="6" key="1">
    <citation type="journal article" date="2006" name="Proc. Natl. Acad. Sci. U.S.A.">
        <title>Genome analysis of the smallest free-living eukaryote Ostreococcus tauri unveils many unique features.</title>
        <authorList>
            <person name="Derelle E."/>
            <person name="Ferraz C."/>
            <person name="Rombauts S."/>
            <person name="Rouze P."/>
            <person name="Worden A.Z."/>
            <person name="Robbens S."/>
            <person name="Partensky F."/>
            <person name="Degroeve S."/>
            <person name="Echeynie S."/>
            <person name="Cooke R."/>
            <person name="Saeys Y."/>
            <person name="Wuyts J."/>
            <person name="Jabbari K."/>
            <person name="Bowler C."/>
            <person name="Panaud O."/>
            <person name="Piegu B."/>
            <person name="Ball S.G."/>
            <person name="Ral J.-P."/>
            <person name="Bouget F.-Y."/>
            <person name="Piganeau G."/>
            <person name="De Baets B."/>
            <person name="Picard A."/>
            <person name="Delseny M."/>
            <person name="Demaille J."/>
            <person name="Van de Peer Y."/>
            <person name="Moreau H."/>
        </authorList>
    </citation>
    <scope>NUCLEOTIDE SEQUENCE [LARGE SCALE GENOMIC DNA]</scope>
    <source>
        <strain evidence="6">OTTH 0595 / CCAP 157/2 / RCC745</strain>
    </source>
</reference>
<dbReference type="AlphaFoldDB" id="A0A096PAU8"/>
<dbReference type="RefSeq" id="XP_022841358.1">
    <property type="nucleotide sequence ID" value="XM_022982587.1"/>
</dbReference>
<accession>A0A096PAU8</accession>
<dbReference type="KEGG" id="ota:OT_ostta14g02050"/>
<organism evidence="5 6">
    <name type="scientific">Ostreococcus tauri</name>
    <name type="common">Marine green alga</name>
    <dbReference type="NCBI Taxonomy" id="70448"/>
    <lineage>
        <taxon>Eukaryota</taxon>
        <taxon>Viridiplantae</taxon>
        <taxon>Chlorophyta</taxon>
        <taxon>Mamiellophyceae</taxon>
        <taxon>Mamiellales</taxon>
        <taxon>Bathycoccaceae</taxon>
        <taxon>Ostreococcus</taxon>
    </lineage>
</organism>
<dbReference type="GO" id="GO:0007032">
    <property type="term" value="P:endosome organization"/>
    <property type="evidence" value="ECO:0007669"/>
    <property type="project" value="TreeGrafter"/>
</dbReference>
<dbReference type="Proteomes" id="UP000009170">
    <property type="component" value="Unassembled WGS sequence"/>
</dbReference>
<comment type="caution">
    <text evidence="5">The sequence shown here is derived from an EMBL/GenBank/DDBJ whole genome shotgun (WGS) entry which is preliminary data.</text>
</comment>
<dbReference type="OrthoDB" id="564392at2759"/>
<feature type="region of interest" description="Disordered" evidence="1">
    <location>
        <begin position="1"/>
        <end position="32"/>
    </location>
</feature>
<feature type="domain" description="WASH complex subunit 4 N-terminal" evidence="3">
    <location>
        <begin position="90"/>
        <end position="638"/>
    </location>
</feature>
<dbReference type="GO" id="GO:0071203">
    <property type="term" value="C:WASH complex"/>
    <property type="evidence" value="ECO:0007669"/>
    <property type="project" value="InterPro"/>
</dbReference>
<feature type="domain" description="WASH complex subunit 7 central" evidence="2">
    <location>
        <begin position="639"/>
        <end position="1004"/>
    </location>
</feature>
<evidence type="ECO:0000259" key="4">
    <source>
        <dbReference type="Pfam" id="PF14746"/>
    </source>
</evidence>
<proteinExistence type="predicted"/>
<protein>
    <submittedName>
        <fullName evidence="5">WASH complex subunit 7, N-terminal</fullName>
    </submittedName>
</protein>
<keyword evidence="6" id="KW-1185">Reference proteome</keyword>